<dbReference type="AlphaFoldDB" id="A0A0P1AG68"/>
<keyword evidence="3" id="KW-1185">Reference proteome</keyword>
<reference evidence="3" key="1">
    <citation type="submission" date="2014-09" db="EMBL/GenBank/DDBJ databases">
        <authorList>
            <person name="Sharma Rahul"/>
            <person name="Thines Marco"/>
        </authorList>
    </citation>
    <scope>NUCLEOTIDE SEQUENCE [LARGE SCALE GENOMIC DNA]</scope>
</reference>
<evidence type="ECO:0000256" key="1">
    <source>
        <dbReference type="SAM" id="MobiDB-lite"/>
    </source>
</evidence>
<sequence length="57" mass="6468">MRKIGLNGVKDLRHSSSPEELRYELPGGDVAEQGSRMVKKRAHMYLTEGRLDENQPS</sequence>
<accession>A0A0P1AG68</accession>
<organism evidence="2 3">
    <name type="scientific">Plasmopara halstedii</name>
    <name type="common">Downy mildew of sunflower</name>
    <dbReference type="NCBI Taxonomy" id="4781"/>
    <lineage>
        <taxon>Eukaryota</taxon>
        <taxon>Sar</taxon>
        <taxon>Stramenopiles</taxon>
        <taxon>Oomycota</taxon>
        <taxon>Peronosporomycetes</taxon>
        <taxon>Peronosporales</taxon>
        <taxon>Peronosporaceae</taxon>
        <taxon>Plasmopara</taxon>
    </lineage>
</organism>
<feature type="compositionally biased region" description="Basic and acidic residues" evidence="1">
    <location>
        <begin position="10"/>
        <end position="21"/>
    </location>
</feature>
<proteinExistence type="predicted"/>
<evidence type="ECO:0000313" key="3">
    <source>
        <dbReference type="Proteomes" id="UP000054928"/>
    </source>
</evidence>
<dbReference type="RefSeq" id="XP_024575817.1">
    <property type="nucleotide sequence ID" value="XM_024724996.1"/>
</dbReference>
<dbReference type="Proteomes" id="UP000054928">
    <property type="component" value="Unassembled WGS sequence"/>
</dbReference>
<protein>
    <submittedName>
        <fullName evidence="2">Uncharacterized protein</fullName>
    </submittedName>
</protein>
<dbReference type="EMBL" id="CCYD01000428">
    <property type="protein sequence ID" value="CEG39448.1"/>
    <property type="molecule type" value="Genomic_DNA"/>
</dbReference>
<evidence type="ECO:0000313" key="2">
    <source>
        <dbReference type="EMBL" id="CEG39448.1"/>
    </source>
</evidence>
<feature type="region of interest" description="Disordered" evidence="1">
    <location>
        <begin position="1"/>
        <end position="21"/>
    </location>
</feature>
<name>A0A0P1AG68_PLAHL</name>
<dbReference type="GeneID" id="36404749"/>